<evidence type="ECO:0000256" key="6">
    <source>
        <dbReference type="ARBA" id="ARBA00022741"/>
    </source>
</evidence>
<keyword evidence="9 12" id="KW-0238">DNA-binding</keyword>
<dbReference type="GO" id="GO:0009432">
    <property type="term" value="P:SOS response"/>
    <property type="evidence" value="ECO:0007669"/>
    <property type="project" value="UniProtKB-UniRule"/>
</dbReference>
<dbReference type="EMBL" id="NOUV01000004">
    <property type="protein sequence ID" value="PDX88104.1"/>
    <property type="molecule type" value="Genomic_DNA"/>
</dbReference>
<comment type="function">
    <text evidence="12 13">The RecF protein is involved in DNA metabolism; it is required for DNA replication and normal SOS inducibility. RecF binds preferentially to single-stranded, linear DNA. It also seems to bind ATP.</text>
</comment>
<evidence type="ECO:0000256" key="8">
    <source>
        <dbReference type="ARBA" id="ARBA00022840"/>
    </source>
</evidence>
<dbReference type="SUPFAM" id="SSF52540">
    <property type="entry name" value="P-loop containing nucleoside triphosphate hydrolases"/>
    <property type="match status" value="1"/>
</dbReference>
<dbReference type="AlphaFoldDB" id="A0A2A7B9M6"/>
<dbReference type="GO" id="GO:0000731">
    <property type="term" value="P:DNA synthesis involved in DNA repair"/>
    <property type="evidence" value="ECO:0007669"/>
    <property type="project" value="TreeGrafter"/>
</dbReference>
<evidence type="ECO:0000259" key="14">
    <source>
        <dbReference type="Pfam" id="PF02463"/>
    </source>
</evidence>
<evidence type="ECO:0000256" key="11">
    <source>
        <dbReference type="ARBA" id="ARBA00023236"/>
    </source>
</evidence>
<keyword evidence="8 12" id="KW-0067">ATP-binding</keyword>
<protein>
    <recommendedName>
        <fullName evidence="3 12">DNA replication and repair protein RecF</fullName>
    </recommendedName>
</protein>
<evidence type="ECO:0000256" key="9">
    <source>
        <dbReference type="ARBA" id="ARBA00023125"/>
    </source>
</evidence>
<evidence type="ECO:0000256" key="7">
    <source>
        <dbReference type="ARBA" id="ARBA00022763"/>
    </source>
</evidence>
<dbReference type="InterPro" id="IPR042174">
    <property type="entry name" value="RecF_2"/>
</dbReference>
<evidence type="ECO:0000256" key="2">
    <source>
        <dbReference type="ARBA" id="ARBA00008016"/>
    </source>
</evidence>
<dbReference type="PROSITE" id="PS00617">
    <property type="entry name" value="RECF_1"/>
    <property type="match status" value="1"/>
</dbReference>
<comment type="similarity">
    <text evidence="2 12 13">Belongs to the RecF family.</text>
</comment>
<dbReference type="GO" id="GO:0006302">
    <property type="term" value="P:double-strand break repair"/>
    <property type="evidence" value="ECO:0007669"/>
    <property type="project" value="TreeGrafter"/>
</dbReference>
<accession>A0A2A7B9M6</accession>
<comment type="subcellular location">
    <subcellularLocation>
        <location evidence="1 12 13">Cytoplasm</location>
    </subcellularLocation>
</comment>
<keyword evidence="11 12" id="KW-0742">SOS response</keyword>
<dbReference type="RefSeq" id="WP_097791274.1">
    <property type="nucleotide sequence ID" value="NZ_NOUV01000004.1"/>
</dbReference>
<evidence type="ECO:0000313" key="15">
    <source>
        <dbReference type="EMBL" id="PDX88104.1"/>
    </source>
</evidence>
<organism evidence="15 16">
    <name type="scientific">Faecalibacterium prausnitzii</name>
    <dbReference type="NCBI Taxonomy" id="853"/>
    <lineage>
        <taxon>Bacteria</taxon>
        <taxon>Bacillati</taxon>
        <taxon>Bacillota</taxon>
        <taxon>Clostridia</taxon>
        <taxon>Eubacteriales</taxon>
        <taxon>Oscillospiraceae</taxon>
        <taxon>Faecalibacterium</taxon>
    </lineage>
</organism>
<evidence type="ECO:0000256" key="5">
    <source>
        <dbReference type="ARBA" id="ARBA00022705"/>
    </source>
</evidence>
<evidence type="ECO:0000256" key="10">
    <source>
        <dbReference type="ARBA" id="ARBA00023204"/>
    </source>
</evidence>
<evidence type="ECO:0000256" key="1">
    <source>
        <dbReference type="ARBA" id="ARBA00004496"/>
    </source>
</evidence>
<dbReference type="GO" id="GO:0005524">
    <property type="term" value="F:ATP binding"/>
    <property type="evidence" value="ECO:0007669"/>
    <property type="project" value="UniProtKB-UniRule"/>
</dbReference>
<keyword evidence="10 12" id="KW-0234">DNA repair</keyword>
<evidence type="ECO:0000256" key="4">
    <source>
        <dbReference type="ARBA" id="ARBA00022490"/>
    </source>
</evidence>
<proteinExistence type="inferred from homology"/>
<keyword evidence="4 12" id="KW-0963">Cytoplasm</keyword>
<dbReference type="NCBIfam" id="TIGR00611">
    <property type="entry name" value="recf"/>
    <property type="match status" value="1"/>
</dbReference>
<sequence length="373" mass="40921">MRLLSLEVQNYRNIASASLTPGRELTVICGNNGQGKTNLLEAIWLLTGGKSFRGGKDAELVRRGESFAVLEASTLRAQQEEQEPDTPNRVRMTIGMPDSARPGRYAAVNGAPPKRAAALAGSFPAVVFDPGHLSLVKGAPEGRRKFLDAALCQLYPGYLTIYRRYVRALQQKNALLRHSSTTPERPYAEKTALLEVLNTELAAQGEAIQRRRRAYLEQLGPLACANYAELSHGAERMELRYAAQFEPGGLAALLRARQNEELRAGQSLCGPHREDLELLLDGQPAKVFASQGQQRSVVLSLKMAEAAAAASITGEHPVLLLDDVLSELDDGRKQYLLTRMREKQTFVTSCDDTAFLKTDGEVYRMNGGVLTKL</sequence>
<dbReference type="PANTHER" id="PTHR32182:SF0">
    <property type="entry name" value="DNA REPLICATION AND REPAIR PROTEIN RECF"/>
    <property type="match status" value="1"/>
</dbReference>
<keyword evidence="6 12" id="KW-0547">Nucleotide-binding</keyword>
<feature type="binding site" evidence="12">
    <location>
        <begin position="30"/>
        <end position="37"/>
    </location>
    <ligand>
        <name>ATP</name>
        <dbReference type="ChEBI" id="CHEBI:30616"/>
    </ligand>
</feature>
<comment type="caution">
    <text evidence="15">The sequence shown here is derived from an EMBL/GenBank/DDBJ whole genome shotgun (WGS) entry which is preliminary data.</text>
</comment>
<dbReference type="Gene3D" id="3.40.50.300">
    <property type="entry name" value="P-loop containing nucleotide triphosphate hydrolases"/>
    <property type="match status" value="1"/>
</dbReference>
<evidence type="ECO:0000313" key="16">
    <source>
        <dbReference type="Proteomes" id="UP000220904"/>
    </source>
</evidence>
<dbReference type="OrthoDB" id="9803889at2"/>
<gene>
    <name evidence="12" type="primary">recF</name>
    <name evidence="15" type="ORF">CHR60_00765</name>
</gene>
<dbReference type="HAMAP" id="MF_00365">
    <property type="entry name" value="RecF"/>
    <property type="match status" value="1"/>
</dbReference>
<dbReference type="InterPro" id="IPR018078">
    <property type="entry name" value="DNA-binding_RecF_CS"/>
</dbReference>
<keyword evidence="5 12" id="KW-0235">DNA replication</keyword>
<feature type="domain" description="RecF/RecN/SMC N-terminal" evidence="14">
    <location>
        <begin position="4"/>
        <end position="358"/>
    </location>
</feature>
<keyword evidence="7 12" id="KW-0227">DNA damage</keyword>
<dbReference type="InterPro" id="IPR001238">
    <property type="entry name" value="DNA-binding_RecF"/>
</dbReference>
<evidence type="ECO:0000256" key="3">
    <source>
        <dbReference type="ARBA" id="ARBA00020170"/>
    </source>
</evidence>
<dbReference type="InterPro" id="IPR003395">
    <property type="entry name" value="RecF/RecN/SMC_N"/>
</dbReference>
<dbReference type="Proteomes" id="UP000220904">
    <property type="component" value="Unassembled WGS sequence"/>
</dbReference>
<dbReference type="PROSITE" id="PS00618">
    <property type="entry name" value="RECF_2"/>
    <property type="match status" value="1"/>
</dbReference>
<dbReference type="GO" id="GO:0005737">
    <property type="term" value="C:cytoplasm"/>
    <property type="evidence" value="ECO:0007669"/>
    <property type="project" value="UniProtKB-SubCell"/>
</dbReference>
<dbReference type="GO" id="GO:0003697">
    <property type="term" value="F:single-stranded DNA binding"/>
    <property type="evidence" value="ECO:0007669"/>
    <property type="project" value="UniProtKB-UniRule"/>
</dbReference>
<dbReference type="Gene3D" id="1.20.1050.90">
    <property type="entry name" value="RecF/RecN/SMC, N-terminal domain"/>
    <property type="match status" value="1"/>
</dbReference>
<dbReference type="Pfam" id="PF02463">
    <property type="entry name" value="SMC_N"/>
    <property type="match status" value="1"/>
</dbReference>
<reference evidence="15 16" key="1">
    <citation type="journal article" date="2017" name="Front. Microbiol.">
        <title>New Insights into the Diversity of the Genus Faecalibacterium.</title>
        <authorList>
            <person name="Benevides L."/>
            <person name="Burman S."/>
            <person name="Martin R."/>
            <person name="Robert V."/>
            <person name="Thomas M."/>
            <person name="Miquel S."/>
            <person name="Chain F."/>
            <person name="Sokol H."/>
            <person name="Bermudez-Humaran L.G."/>
            <person name="Morrison M."/>
            <person name="Langella P."/>
            <person name="Azevedo V.A."/>
            <person name="Chatel J.M."/>
            <person name="Soares S."/>
        </authorList>
    </citation>
    <scope>NUCLEOTIDE SEQUENCE [LARGE SCALE GENOMIC DNA]</scope>
    <source>
        <strain evidence="15 16">AHMP21</strain>
    </source>
</reference>
<evidence type="ECO:0000256" key="13">
    <source>
        <dbReference type="RuleBase" id="RU000578"/>
    </source>
</evidence>
<dbReference type="InterPro" id="IPR027417">
    <property type="entry name" value="P-loop_NTPase"/>
</dbReference>
<name>A0A2A7B9M6_9FIRM</name>
<evidence type="ECO:0000256" key="12">
    <source>
        <dbReference type="HAMAP-Rule" id="MF_00365"/>
    </source>
</evidence>
<dbReference type="GO" id="GO:0006260">
    <property type="term" value="P:DNA replication"/>
    <property type="evidence" value="ECO:0007669"/>
    <property type="project" value="UniProtKB-UniRule"/>
</dbReference>
<dbReference type="PANTHER" id="PTHR32182">
    <property type="entry name" value="DNA REPLICATION AND REPAIR PROTEIN RECF"/>
    <property type="match status" value="1"/>
</dbReference>